<feature type="region of interest" description="Disordered" evidence="1">
    <location>
        <begin position="47"/>
        <end position="99"/>
    </location>
</feature>
<accession>A0AAW0DS96</accession>
<protein>
    <submittedName>
        <fullName evidence="2">Uncharacterized protein</fullName>
    </submittedName>
</protein>
<evidence type="ECO:0000256" key="1">
    <source>
        <dbReference type="SAM" id="MobiDB-lite"/>
    </source>
</evidence>
<evidence type="ECO:0000313" key="3">
    <source>
        <dbReference type="Proteomes" id="UP001383192"/>
    </source>
</evidence>
<name>A0AAW0DS96_9AGAR</name>
<organism evidence="2 3">
    <name type="scientific">Paramarasmius palmivorus</name>
    <dbReference type="NCBI Taxonomy" id="297713"/>
    <lineage>
        <taxon>Eukaryota</taxon>
        <taxon>Fungi</taxon>
        <taxon>Dikarya</taxon>
        <taxon>Basidiomycota</taxon>
        <taxon>Agaricomycotina</taxon>
        <taxon>Agaricomycetes</taxon>
        <taxon>Agaricomycetidae</taxon>
        <taxon>Agaricales</taxon>
        <taxon>Marasmiineae</taxon>
        <taxon>Marasmiaceae</taxon>
        <taxon>Paramarasmius</taxon>
    </lineage>
</organism>
<dbReference type="Proteomes" id="UP001383192">
    <property type="component" value="Unassembled WGS sequence"/>
</dbReference>
<gene>
    <name evidence="2" type="ORF">VNI00_003673</name>
</gene>
<dbReference type="AlphaFoldDB" id="A0AAW0DS96"/>
<proteinExistence type="predicted"/>
<feature type="compositionally biased region" description="Basic residues" evidence="1">
    <location>
        <begin position="66"/>
        <end position="94"/>
    </location>
</feature>
<sequence length="275" mass="31693">MSTKPAVLPDMATGRTRTALSWLHEGVLVPEYTFALTAPDPLLRHKPLPALPSESHFSDDSTTTSHSKKPRLPSKASRKRRGSLKHRRSTKASRFHLQLQQPKALPSRPILPPLTLPIPVKLKEQCRLKATLLSLFKRATTVPCPGSAQGTEEVEEMELLRQGYLFPVDPSYFGDKMDDHYGLRPFLFLTPQERETILEKKRLVSQEKVRMVFGEAEAMDNVQGYGFDWLNWMEYRRKERMLDCVKDLKGLDRRNACRAAMRHCIRDEEDDEYDF</sequence>
<keyword evidence="3" id="KW-1185">Reference proteome</keyword>
<comment type="caution">
    <text evidence="2">The sequence shown here is derived from an EMBL/GenBank/DDBJ whole genome shotgun (WGS) entry which is preliminary data.</text>
</comment>
<reference evidence="2 3" key="1">
    <citation type="submission" date="2024-01" db="EMBL/GenBank/DDBJ databases">
        <title>A draft genome for a cacao thread blight-causing isolate of Paramarasmius palmivorus.</title>
        <authorList>
            <person name="Baruah I.K."/>
            <person name="Bukari Y."/>
            <person name="Amoako-Attah I."/>
            <person name="Meinhardt L.W."/>
            <person name="Bailey B.A."/>
            <person name="Cohen S.P."/>
        </authorList>
    </citation>
    <scope>NUCLEOTIDE SEQUENCE [LARGE SCALE GENOMIC DNA]</scope>
    <source>
        <strain evidence="2 3">GH-12</strain>
    </source>
</reference>
<dbReference type="EMBL" id="JAYKXP010000009">
    <property type="protein sequence ID" value="KAK7054475.1"/>
    <property type="molecule type" value="Genomic_DNA"/>
</dbReference>
<evidence type="ECO:0000313" key="2">
    <source>
        <dbReference type="EMBL" id="KAK7054475.1"/>
    </source>
</evidence>